<feature type="region of interest" description="Disordered" evidence="1">
    <location>
        <begin position="34"/>
        <end position="61"/>
    </location>
</feature>
<dbReference type="AlphaFoldDB" id="A0A413RJI0"/>
<keyword evidence="3" id="KW-1185">Reference proteome</keyword>
<dbReference type="RefSeq" id="WP_118767932.1">
    <property type="nucleotide sequence ID" value="NZ_QWKP01000211.1"/>
</dbReference>
<accession>A0A413RJI0</accession>
<evidence type="ECO:0000313" key="3">
    <source>
        <dbReference type="Proteomes" id="UP000283374"/>
    </source>
</evidence>
<evidence type="ECO:0000256" key="1">
    <source>
        <dbReference type="SAM" id="MobiDB-lite"/>
    </source>
</evidence>
<proteinExistence type="predicted"/>
<evidence type="ECO:0000313" key="2">
    <source>
        <dbReference type="EMBL" id="RHA38739.1"/>
    </source>
</evidence>
<name>A0A413RJI0_9CELL</name>
<comment type="caution">
    <text evidence="2">The sequence shown here is derived from an EMBL/GenBank/DDBJ whole genome shotgun (WGS) entry which is preliminary data.</text>
</comment>
<sequence>MAKQNASPGFQPIEVPVVNQTELPGFEPIEVDVPGEVLVSEPHRRTRPTDTTAGAVEKQEN</sequence>
<dbReference type="EMBL" id="QWKP01000211">
    <property type="protein sequence ID" value="RHA38739.1"/>
    <property type="molecule type" value="Genomic_DNA"/>
</dbReference>
<protein>
    <submittedName>
        <fullName evidence="2">Uncharacterized protein</fullName>
    </submittedName>
</protein>
<gene>
    <name evidence="2" type="ORF">D1825_13480</name>
</gene>
<dbReference type="Proteomes" id="UP000283374">
    <property type="component" value="Unassembled WGS sequence"/>
</dbReference>
<organism evidence="2 3">
    <name type="scientific">Cellulomonas rhizosphaerae</name>
    <dbReference type="NCBI Taxonomy" id="2293719"/>
    <lineage>
        <taxon>Bacteria</taxon>
        <taxon>Bacillati</taxon>
        <taxon>Actinomycetota</taxon>
        <taxon>Actinomycetes</taxon>
        <taxon>Micrococcales</taxon>
        <taxon>Cellulomonadaceae</taxon>
        <taxon>Cellulomonas</taxon>
    </lineage>
</organism>
<reference evidence="2 3" key="1">
    <citation type="submission" date="2018-08" db="EMBL/GenBank/DDBJ databases">
        <title>Cellulomonas rhizosphaerae sp. nov., a novel actinomycete isolated from soil.</title>
        <authorList>
            <person name="Tian Y."/>
        </authorList>
    </citation>
    <scope>NUCLEOTIDE SEQUENCE [LARGE SCALE GENOMIC DNA]</scope>
    <source>
        <strain evidence="2 3">NEAU-TCZ24</strain>
    </source>
</reference>